<dbReference type="GO" id="GO:0030335">
    <property type="term" value="P:positive regulation of cell migration"/>
    <property type="evidence" value="ECO:0007669"/>
    <property type="project" value="TreeGrafter"/>
</dbReference>
<dbReference type="GO" id="GO:0005576">
    <property type="term" value="C:extracellular region"/>
    <property type="evidence" value="ECO:0007669"/>
    <property type="project" value="UniProtKB-SubCell"/>
</dbReference>
<evidence type="ECO:0000256" key="9">
    <source>
        <dbReference type="ARBA" id="ARBA00022782"/>
    </source>
</evidence>
<dbReference type="OrthoDB" id="9988752at2759"/>
<dbReference type="InterPro" id="IPR036352">
    <property type="entry name" value="Semap_dom_sf"/>
</dbReference>
<comment type="caution">
    <text evidence="17">Lacks conserved residue(s) required for the propagation of feature annotation.</text>
</comment>
<dbReference type="PROSITE" id="PS51004">
    <property type="entry name" value="SEMA"/>
    <property type="match status" value="1"/>
</dbReference>
<gene>
    <name evidence="20" type="ORF">BINO364_LOCUS16608</name>
</gene>
<dbReference type="InterPro" id="IPR036383">
    <property type="entry name" value="TSP1_rpt_sf"/>
</dbReference>
<dbReference type="SMART" id="SM00209">
    <property type="entry name" value="TSP1"/>
    <property type="match status" value="6"/>
</dbReference>
<evidence type="ECO:0000256" key="2">
    <source>
        <dbReference type="ARBA" id="ARBA00004613"/>
    </source>
</evidence>
<dbReference type="PANTHER" id="PTHR11036">
    <property type="entry name" value="SEMAPHORIN"/>
    <property type="match status" value="1"/>
</dbReference>
<dbReference type="InterPro" id="IPR015943">
    <property type="entry name" value="WD40/YVTN_repeat-like_dom_sf"/>
</dbReference>
<reference evidence="20" key="1">
    <citation type="submission" date="2021-12" db="EMBL/GenBank/DDBJ databases">
        <authorList>
            <person name="Martin H S."/>
        </authorList>
    </citation>
    <scope>NUCLEOTIDE SEQUENCE</scope>
</reference>
<dbReference type="Gene3D" id="2.130.10.10">
    <property type="entry name" value="YVTN repeat-like/Quinoprotein amine dehydrogenase"/>
    <property type="match status" value="1"/>
</dbReference>
<dbReference type="FunFam" id="2.20.100.10:FF:000001">
    <property type="entry name" value="semaphorin-5A isoform X1"/>
    <property type="match status" value="2"/>
</dbReference>
<dbReference type="Pfam" id="PF23260">
    <property type="entry name" value="TSP1_2"/>
    <property type="match status" value="1"/>
</dbReference>
<evidence type="ECO:0000256" key="7">
    <source>
        <dbReference type="ARBA" id="ARBA00022729"/>
    </source>
</evidence>
<dbReference type="PRINTS" id="PR01705">
    <property type="entry name" value="TSP1REPEAT"/>
</dbReference>
<evidence type="ECO:0000256" key="1">
    <source>
        <dbReference type="ARBA" id="ARBA00004167"/>
    </source>
</evidence>
<dbReference type="GO" id="GO:0007411">
    <property type="term" value="P:axon guidance"/>
    <property type="evidence" value="ECO:0007669"/>
    <property type="project" value="TreeGrafter"/>
</dbReference>
<dbReference type="InterPro" id="IPR057563">
    <property type="entry name" value="Sema5A/B-like_TSP-1"/>
</dbReference>
<evidence type="ECO:0000256" key="14">
    <source>
        <dbReference type="ARBA" id="ARBA00023180"/>
    </source>
</evidence>
<accession>A0A8J9VWD3</accession>
<keyword evidence="15" id="KW-0393">Immunoglobulin domain</keyword>
<dbReference type="GO" id="GO:0045499">
    <property type="term" value="F:chemorepellent activity"/>
    <property type="evidence" value="ECO:0007669"/>
    <property type="project" value="TreeGrafter"/>
</dbReference>
<evidence type="ECO:0000313" key="20">
    <source>
        <dbReference type="EMBL" id="CAH0731828.1"/>
    </source>
</evidence>
<dbReference type="FunFam" id="2.130.10.10:FF:000369">
    <property type="entry name" value="semaphorin-2A isoform X1"/>
    <property type="match status" value="1"/>
</dbReference>
<dbReference type="InterPro" id="IPR016201">
    <property type="entry name" value="PSI"/>
</dbReference>
<evidence type="ECO:0000256" key="17">
    <source>
        <dbReference type="PROSITE-ProRule" id="PRU00352"/>
    </source>
</evidence>
<dbReference type="GO" id="GO:0071526">
    <property type="term" value="P:semaphorin-plexin signaling pathway"/>
    <property type="evidence" value="ECO:0007669"/>
    <property type="project" value="TreeGrafter"/>
</dbReference>
<evidence type="ECO:0000256" key="18">
    <source>
        <dbReference type="SAM" id="Phobius"/>
    </source>
</evidence>
<dbReference type="SUPFAM" id="SSF101912">
    <property type="entry name" value="Sema domain"/>
    <property type="match status" value="1"/>
</dbReference>
<proteinExistence type="inferred from homology"/>
<dbReference type="FunFam" id="2.20.100.10:FF:000021">
    <property type="entry name" value="semaphorin-5B isoform X1"/>
    <property type="match status" value="1"/>
</dbReference>
<comment type="subcellular location">
    <subcellularLocation>
        <location evidence="1">Membrane</location>
        <topology evidence="1">Single-pass membrane protein</topology>
    </subcellularLocation>
    <subcellularLocation>
        <location evidence="2">Secreted</location>
    </subcellularLocation>
</comment>
<dbReference type="PROSITE" id="PS50092">
    <property type="entry name" value="TSP1"/>
    <property type="match status" value="6"/>
</dbReference>
<keyword evidence="5" id="KW-0964">Secreted</keyword>
<evidence type="ECO:0000259" key="19">
    <source>
        <dbReference type="PROSITE" id="PS51004"/>
    </source>
</evidence>
<keyword evidence="10" id="KW-0524">Neurogenesis</keyword>
<dbReference type="AlphaFoldDB" id="A0A8J9VWD3"/>
<dbReference type="GO" id="GO:0005886">
    <property type="term" value="C:plasma membrane"/>
    <property type="evidence" value="ECO:0007669"/>
    <property type="project" value="TreeGrafter"/>
</dbReference>
<dbReference type="SUPFAM" id="SSF82895">
    <property type="entry name" value="TSP-1 type 1 repeat"/>
    <property type="match status" value="4"/>
</dbReference>
<dbReference type="GO" id="GO:0030215">
    <property type="term" value="F:semaphorin receptor binding"/>
    <property type="evidence" value="ECO:0007669"/>
    <property type="project" value="InterPro"/>
</dbReference>
<dbReference type="InterPro" id="IPR001627">
    <property type="entry name" value="Semap_dom"/>
</dbReference>
<dbReference type="InterPro" id="IPR000884">
    <property type="entry name" value="TSP1_rpt"/>
</dbReference>
<dbReference type="Proteomes" id="UP000838878">
    <property type="component" value="Chromosome 9"/>
</dbReference>
<feature type="domain" description="Sema" evidence="19">
    <location>
        <begin position="18"/>
        <end position="477"/>
    </location>
</feature>
<keyword evidence="6 18" id="KW-0812">Transmembrane</keyword>
<evidence type="ECO:0000256" key="10">
    <source>
        <dbReference type="ARBA" id="ARBA00022902"/>
    </source>
</evidence>
<name>A0A8J9VWD3_9NEOP</name>
<evidence type="ECO:0000256" key="11">
    <source>
        <dbReference type="ARBA" id="ARBA00022989"/>
    </source>
</evidence>
<sequence length="1094" mass="120590">MLSIYKITAIILLGTLSKGELPEDDFRIIKRQDLLASDSDIFEDKDGKSFSQLLFDVARDQVIVGARDTLYRLSLRGLRQLERAEWPAPANTTKLCQYKGQTEDNCHNYIKVLLAYGHKLFACGTNAFSPLCSWREIESLNMVSDWVSGVAHCPHNPNSNITAIFASSGEYYAGTPTDFTSSDTAICRSQGASNRESSMLRTTQYDFNWLNEPQFVGSFEDDFFVYFVFREIAVEYMNCGKIIYSRIARVCKNDSGGHLVMKDNWSTFLKARLKCAIPGDVPFYYDEVQSVEYLSQEKILVAVFTTPTNSIAGSAVCIYNMSDIHLAFEGSYKVQDSPMSTWEQRTPSREAREHFRCNTDPRQRQSMEYHKYHLMYESIQPVSGEPVFKATLERFTHVTVDVANTKHVEKQLVVFVATQNNDILKLAILPKYEGACVAEIWKLKDEKGGFDILSMQFVKDTMSLYIGSDTGVLRISSERCSRYKTKSSCVNAVDPHCGWDDAREKCLKASTYIHETYFTQVTGSCPSVSTPVDGGWSSWSEWEQCMQDGTQQNLYGDGKPDMCLCRTRHCDNPKPANGGQGCTGASISVANCTVHGGWSAWSAWSECSASCGIAVKFRRRSCTSPEPKFGGRVCVGLEVQDLFCSNLPPCPDPALAPVDGSWSPWGPWSACSGSGCGSGAGTRERKRVCGNPAPSHGGADCEGEEVEKQTCDLRACELRKATAWTPWVQIPSNASDGSYTEKRFKFLCKAPTPEQIRLSLSREEERYCSPRGACTSAPPDEAWGAWGAWGACSAPCGGGQQARARRCRAPPCAGPADMLRACNTHACVGEWSCWSEWSECSGGCNSVATGHRTRTRMCLSPEGCADAGAALERRICVNNCAESESGWGAWGEWGACEGGERVRRRACTAGACVGAQLQVARCSDTADVDNELYAMPAYSQNVEMASFVTMSNESLGIGGIIGCVVAAFVMGCLVCLAGVIFCHRRGTLPWNRAPRVPSSPHYITKQNSYVTVPLKEVPRKAKRQPSFSGIGNSSGILLSKSNNITNPNHNNPMATPKLYPKAIANEYDSMGTLRRHSNQPNNKINLDIEEDKFY</sequence>
<keyword evidence="8" id="KW-0677">Repeat</keyword>
<keyword evidence="7" id="KW-0732">Signal</keyword>
<evidence type="ECO:0000256" key="15">
    <source>
        <dbReference type="ARBA" id="ARBA00023319"/>
    </source>
</evidence>
<dbReference type="SMART" id="SM00423">
    <property type="entry name" value="PSI"/>
    <property type="match status" value="1"/>
</dbReference>
<evidence type="ECO:0000256" key="3">
    <source>
        <dbReference type="ARBA" id="ARBA00009492"/>
    </source>
</evidence>
<evidence type="ECO:0000313" key="21">
    <source>
        <dbReference type="Proteomes" id="UP000838878"/>
    </source>
</evidence>
<keyword evidence="21" id="KW-1185">Reference proteome</keyword>
<evidence type="ECO:0000256" key="16">
    <source>
        <dbReference type="ARBA" id="ARBA00074148"/>
    </source>
</evidence>
<dbReference type="Gene3D" id="3.30.1680.10">
    <property type="entry name" value="ligand-binding face of the semaphorins, domain 2"/>
    <property type="match status" value="1"/>
</dbReference>
<dbReference type="PANTHER" id="PTHR11036:SF79">
    <property type="entry name" value="SEMAPHORIN 5C, ISOFORM A"/>
    <property type="match status" value="1"/>
</dbReference>
<keyword evidence="9" id="KW-0221">Differentiation</keyword>
<evidence type="ECO:0000256" key="4">
    <source>
        <dbReference type="ARBA" id="ARBA00022473"/>
    </source>
</evidence>
<dbReference type="Pfam" id="PF00090">
    <property type="entry name" value="TSP_1"/>
    <property type="match status" value="3"/>
</dbReference>
<evidence type="ECO:0000256" key="5">
    <source>
        <dbReference type="ARBA" id="ARBA00022525"/>
    </source>
</evidence>
<comment type="similarity">
    <text evidence="3">Belongs to the semaphorin family.</text>
</comment>
<keyword evidence="14" id="KW-0325">Glycoprotein</keyword>
<keyword evidence="12 18" id="KW-0472">Membrane</keyword>
<evidence type="ECO:0000256" key="12">
    <source>
        <dbReference type="ARBA" id="ARBA00023136"/>
    </source>
</evidence>
<feature type="non-terminal residue" evidence="20">
    <location>
        <position position="1094"/>
    </location>
</feature>
<organism evidence="20 21">
    <name type="scientific">Brenthis ino</name>
    <name type="common">lesser marbled fritillary</name>
    <dbReference type="NCBI Taxonomy" id="405034"/>
    <lineage>
        <taxon>Eukaryota</taxon>
        <taxon>Metazoa</taxon>
        <taxon>Ecdysozoa</taxon>
        <taxon>Arthropoda</taxon>
        <taxon>Hexapoda</taxon>
        <taxon>Insecta</taxon>
        <taxon>Pterygota</taxon>
        <taxon>Neoptera</taxon>
        <taxon>Endopterygota</taxon>
        <taxon>Lepidoptera</taxon>
        <taxon>Glossata</taxon>
        <taxon>Ditrysia</taxon>
        <taxon>Papilionoidea</taxon>
        <taxon>Nymphalidae</taxon>
        <taxon>Heliconiinae</taxon>
        <taxon>Argynnini</taxon>
        <taxon>Brenthis</taxon>
    </lineage>
</organism>
<dbReference type="Pfam" id="PF01403">
    <property type="entry name" value="Sema"/>
    <property type="match status" value="1"/>
</dbReference>
<dbReference type="InterPro" id="IPR002165">
    <property type="entry name" value="Plexin_repeat"/>
</dbReference>
<dbReference type="Pfam" id="PF01437">
    <property type="entry name" value="PSI"/>
    <property type="match status" value="1"/>
</dbReference>
<evidence type="ECO:0000256" key="13">
    <source>
        <dbReference type="ARBA" id="ARBA00023157"/>
    </source>
</evidence>
<evidence type="ECO:0000256" key="6">
    <source>
        <dbReference type="ARBA" id="ARBA00022692"/>
    </source>
</evidence>
<feature type="transmembrane region" description="Helical" evidence="18">
    <location>
        <begin position="955"/>
        <end position="982"/>
    </location>
</feature>
<keyword evidence="11 18" id="KW-1133">Transmembrane helix</keyword>
<dbReference type="SUPFAM" id="SSF103575">
    <property type="entry name" value="Plexin repeat"/>
    <property type="match status" value="1"/>
</dbReference>
<dbReference type="Gene3D" id="2.20.100.10">
    <property type="entry name" value="Thrombospondin type-1 (TSP1) repeat"/>
    <property type="match status" value="4"/>
</dbReference>
<dbReference type="SMART" id="SM00630">
    <property type="entry name" value="Sema"/>
    <property type="match status" value="1"/>
</dbReference>
<dbReference type="EMBL" id="OV170229">
    <property type="protein sequence ID" value="CAH0731828.1"/>
    <property type="molecule type" value="Genomic_DNA"/>
</dbReference>
<dbReference type="InterPro" id="IPR027231">
    <property type="entry name" value="Semaphorin"/>
</dbReference>
<keyword evidence="13" id="KW-1015">Disulfide bond</keyword>
<keyword evidence="4" id="KW-0217">Developmental protein</keyword>
<protein>
    <recommendedName>
        <fullName evidence="16">Semaphorin-2A</fullName>
    </recommendedName>
</protein>
<evidence type="ECO:0000256" key="8">
    <source>
        <dbReference type="ARBA" id="ARBA00022737"/>
    </source>
</evidence>